<name>U4LSU5_PYROM</name>
<dbReference type="OrthoDB" id="329272at2759"/>
<dbReference type="GO" id="GO:0006048">
    <property type="term" value="P:UDP-N-acetylglucosamine biosynthetic process"/>
    <property type="evidence" value="ECO:0007669"/>
    <property type="project" value="UniProtKB-UniPathway"/>
</dbReference>
<dbReference type="GO" id="GO:0016747">
    <property type="term" value="F:acyltransferase activity, transferring groups other than amino-acyl groups"/>
    <property type="evidence" value="ECO:0007669"/>
    <property type="project" value="InterPro"/>
</dbReference>
<evidence type="ECO:0000259" key="1">
    <source>
        <dbReference type="PROSITE" id="PS51186"/>
    </source>
</evidence>
<dbReference type="PROSITE" id="PS51186">
    <property type="entry name" value="GNAT"/>
    <property type="match status" value="1"/>
</dbReference>
<dbReference type="Pfam" id="PF13444">
    <property type="entry name" value="Acetyltransf_5"/>
    <property type="match status" value="1"/>
</dbReference>
<evidence type="ECO:0000313" key="2">
    <source>
        <dbReference type="EMBL" id="CCX30411.1"/>
    </source>
</evidence>
<dbReference type="OMA" id="RSCHWVV"/>
<dbReference type="STRING" id="1076935.U4LSU5"/>
<dbReference type="EMBL" id="HF935441">
    <property type="protein sequence ID" value="CCX30411.1"/>
    <property type="molecule type" value="Genomic_DNA"/>
</dbReference>
<evidence type="ECO:0000313" key="3">
    <source>
        <dbReference type="Proteomes" id="UP000018144"/>
    </source>
</evidence>
<dbReference type="SUPFAM" id="SSF55729">
    <property type="entry name" value="Acyl-CoA N-acyltransferases (Nat)"/>
    <property type="match status" value="1"/>
</dbReference>
<dbReference type="eggNOG" id="ENOG502S8FT">
    <property type="taxonomic scope" value="Eukaryota"/>
</dbReference>
<dbReference type="UniPathway" id="UPA00113">
    <property type="reaction ID" value="UER00529"/>
</dbReference>
<dbReference type="Proteomes" id="UP000018144">
    <property type="component" value="Unassembled WGS sequence"/>
</dbReference>
<accession>U4LSU5</accession>
<sequence>MAEAPLKLHVSAAVLGEDSQIFRDAWKVRKEVFCDEQNVAEENEKDEDDKRSWHIVCYLDHADGTSEPVGTVRLVPPVTPEVKKLREAMPGYEGPAKRVNGTYCKVGRLCSTRRKGGVGRLLVEAIIRFAEENRMEVGVRDKDGKPIPGTEAEWNGKFCAHAQIAARDFWERVGFVVDENMGMWIEEEIPHCGMWREARLSALCG</sequence>
<organism evidence="2 3">
    <name type="scientific">Pyronema omphalodes (strain CBS 100304)</name>
    <name type="common">Pyronema confluens</name>
    <dbReference type="NCBI Taxonomy" id="1076935"/>
    <lineage>
        <taxon>Eukaryota</taxon>
        <taxon>Fungi</taxon>
        <taxon>Dikarya</taxon>
        <taxon>Ascomycota</taxon>
        <taxon>Pezizomycotina</taxon>
        <taxon>Pezizomycetes</taxon>
        <taxon>Pezizales</taxon>
        <taxon>Pyronemataceae</taxon>
        <taxon>Pyronema</taxon>
    </lineage>
</organism>
<reference evidence="2 3" key="1">
    <citation type="journal article" date="2013" name="PLoS Genet.">
        <title>The genome and development-dependent transcriptomes of Pyronema confluens: a window into fungal evolution.</title>
        <authorList>
            <person name="Traeger S."/>
            <person name="Altegoer F."/>
            <person name="Freitag M."/>
            <person name="Gabaldon T."/>
            <person name="Kempken F."/>
            <person name="Kumar A."/>
            <person name="Marcet-Houben M."/>
            <person name="Poggeler S."/>
            <person name="Stajich J.E."/>
            <person name="Nowrousian M."/>
        </authorList>
    </citation>
    <scope>NUCLEOTIDE SEQUENCE [LARGE SCALE GENOMIC DNA]</scope>
    <source>
        <strain evidence="3">CBS 100304</strain>
        <tissue evidence="2">Vegetative mycelium</tissue>
    </source>
</reference>
<dbReference type="AlphaFoldDB" id="U4LSU5"/>
<feature type="domain" description="N-acetyltransferase" evidence="1">
    <location>
        <begin position="12"/>
        <end position="199"/>
    </location>
</feature>
<keyword evidence="3" id="KW-1185">Reference proteome</keyword>
<dbReference type="InterPro" id="IPR000182">
    <property type="entry name" value="GNAT_dom"/>
</dbReference>
<gene>
    <name evidence="2" type="ORF">PCON_08610</name>
</gene>
<dbReference type="InterPro" id="IPR016181">
    <property type="entry name" value="Acyl_CoA_acyltransferase"/>
</dbReference>
<dbReference type="Gene3D" id="3.40.630.30">
    <property type="match status" value="1"/>
</dbReference>
<proteinExistence type="predicted"/>
<protein>
    <submittedName>
        <fullName evidence="2">Similar to UPF0039 protein SAR1027 acc. no. Q6GI30</fullName>
    </submittedName>
</protein>